<dbReference type="Pfam" id="PF00672">
    <property type="entry name" value="HAMP"/>
    <property type="match status" value="1"/>
</dbReference>
<evidence type="ECO:0000259" key="11">
    <source>
        <dbReference type="PROSITE" id="PS50111"/>
    </source>
</evidence>
<evidence type="ECO:0000256" key="10">
    <source>
        <dbReference type="SAM" id="Phobius"/>
    </source>
</evidence>
<dbReference type="AlphaFoldDB" id="A0A1I5K5X3"/>
<evidence type="ECO:0000313" key="14">
    <source>
        <dbReference type="Proteomes" id="UP000198784"/>
    </source>
</evidence>
<keyword evidence="2" id="KW-1003">Cell membrane</keyword>
<evidence type="ECO:0000256" key="8">
    <source>
        <dbReference type="ARBA" id="ARBA00029447"/>
    </source>
</evidence>
<dbReference type="STRING" id="289003.SAMN05216190_10145"/>
<dbReference type="CDD" id="cd06225">
    <property type="entry name" value="HAMP"/>
    <property type="match status" value="1"/>
</dbReference>
<keyword evidence="14" id="KW-1185">Reference proteome</keyword>
<dbReference type="Pfam" id="PF00015">
    <property type="entry name" value="MCPsignal"/>
    <property type="match status" value="1"/>
</dbReference>
<name>A0A1I5K5X3_9PSED</name>
<dbReference type="InterPro" id="IPR003660">
    <property type="entry name" value="HAMP_dom"/>
</dbReference>
<dbReference type="EMBL" id="FOWX01000001">
    <property type="protein sequence ID" value="SFO80452.1"/>
    <property type="molecule type" value="Genomic_DNA"/>
</dbReference>
<evidence type="ECO:0000259" key="12">
    <source>
        <dbReference type="PROSITE" id="PS50885"/>
    </source>
</evidence>
<dbReference type="GO" id="GO:0005886">
    <property type="term" value="C:plasma membrane"/>
    <property type="evidence" value="ECO:0007669"/>
    <property type="project" value="UniProtKB-SubCell"/>
</dbReference>
<dbReference type="PROSITE" id="PS50885">
    <property type="entry name" value="HAMP"/>
    <property type="match status" value="1"/>
</dbReference>
<dbReference type="Pfam" id="PF13675">
    <property type="entry name" value="PilJ"/>
    <property type="match status" value="1"/>
</dbReference>
<dbReference type="OrthoDB" id="49457at2"/>
<comment type="subcellular location">
    <subcellularLocation>
        <location evidence="1">Cell membrane</location>
        <topology evidence="1">Multi-pass membrane protein</topology>
    </subcellularLocation>
</comment>
<keyword evidence="7 9" id="KW-0807">Transducer</keyword>
<feature type="domain" description="Methyl-accepting transducer" evidence="11">
    <location>
        <begin position="257"/>
        <end position="493"/>
    </location>
</feature>
<keyword evidence="3" id="KW-0488">Methylation</keyword>
<feature type="transmembrane region" description="Helical" evidence="10">
    <location>
        <begin position="174"/>
        <end position="193"/>
    </location>
</feature>
<dbReference type="InterPro" id="IPR029095">
    <property type="entry name" value="NarX-like_N"/>
</dbReference>
<dbReference type="GO" id="GO:0007165">
    <property type="term" value="P:signal transduction"/>
    <property type="evidence" value="ECO:0007669"/>
    <property type="project" value="UniProtKB-KW"/>
</dbReference>
<evidence type="ECO:0000256" key="9">
    <source>
        <dbReference type="PROSITE-ProRule" id="PRU00284"/>
    </source>
</evidence>
<sequence length="531" mass="56560">MSDTLAHATQRLLRGFGLRTINAQFFFSYSLIFLCAALTAGVLFSSEQDARQLDMAGAQRMLSQKMAKESLLVAQGAMPLASLEATVQRFERAHRLLVQGDPAQGVGAVELPIAQERLRQVDQAWSRYRTLVLAVAKGDNDALQALAGDSEALLAASNEVVLLMSAEANRSATVQLWVALASTLAILLLAILGRVAGMSWLMRQLDDLRARLERVSQGDFSQQLAVGYADNEIGQIATAYNRLLHQVGDMIRAVRLAADQADAHCSHMAAVAAESARNVVGQQAEIDQVATAMHEMLATSQEVARSTVAAATAADTADSETGNGREVMRCSVAAIRELSGHVDGLSELMLQLAADSQEIGRVLEVISAIADQTNLLALNAAIEAARAGEQGRGFAVVADEVRSLAARTQSSAGEISSLIERLQQQTGRAGRAMDESRRGSDATLQQIEAAQGALENIVGAVQTIRGMTNQIATAAEEQCQVADDMHRSLTHIAGVADQAAVSTRDTESTSQAITRSMDGLQTLTGRFRLQG</sequence>
<dbReference type="Proteomes" id="UP000198784">
    <property type="component" value="Unassembled WGS sequence"/>
</dbReference>
<keyword evidence="4 10" id="KW-0812">Transmembrane</keyword>
<dbReference type="InterPro" id="IPR004089">
    <property type="entry name" value="MCPsignal_dom"/>
</dbReference>
<keyword evidence="6 10" id="KW-0472">Membrane</keyword>
<evidence type="ECO:0000256" key="4">
    <source>
        <dbReference type="ARBA" id="ARBA00022692"/>
    </source>
</evidence>
<dbReference type="PANTHER" id="PTHR32089:SF119">
    <property type="entry name" value="METHYL-ACCEPTING CHEMOTAXIS PROTEIN CTPL"/>
    <property type="match status" value="1"/>
</dbReference>
<dbReference type="SMART" id="SM00304">
    <property type="entry name" value="HAMP"/>
    <property type="match status" value="1"/>
</dbReference>
<gene>
    <name evidence="13" type="ORF">SAMN05216190_10145</name>
</gene>
<keyword evidence="5 10" id="KW-1133">Transmembrane helix</keyword>
<evidence type="ECO:0000256" key="7">
    <source>
        <dbReference type="ARBA" id="ARBA00023224"/>
    </source>
</evidence>
<evidence type="ECO:0000256" key="3">
    <source>
        <dbReference type="ARBA" id="ARBA00022481"/>
    </source>
</evidence>
<protein>
    <submittedName>
        <fullName evidence="13">Methyl-accepting chemotaxis protein</fullName>
    </submittedName>
</protein>
<dbReference type="SMART" id="SM00283">
    <property type="entry name" value="MA"/>
    <property type="match status" value="1"/>
</dbReference>
<dbReference type="PANTHER" id="PTHR32089">
    <property type="entry name" value="METHYL-ACCEPTING CHEMOTAXIS PROTEIN MCPB"/>
    <property type="match status" value="1"/>
</dbReference>
<accession>A0A1I5K5X3</accession>
<evidence type="ECO:0000256" key="5">
    <source>
        <dbReference type="ARBA" id="ARBA00022989"/>
    </source>
</evidence>
<proteinExistence type="inferred from homology"/>
<feature type="transmembrane region" description="Helical" evidence="10">
    <location>
        <begin position="21"/>
        <end position="44"/>
    </location>
</feature>
<dbReference type="FunFam" id="1.10.287.950:FF:000001">
    <property type="entry name" value="Methyl-accepting chemotaxis sensory transducer"/>
    <property type="match status" value="1"/>
</dbReference>
<evidence type="ECO:0000256" key="2">
    <source>
        <dbReference type="ARBA" id="ARBA00022475"/>
    </source>
</evidence>
<dbReference type="CDD" id="cd11386">
    <property type="entry name" value="MCP_signal"/>
    <property type="match status" value="1"/>
</dbReference>
<organism evidence="13 14">
    <name type="scientific">Pseudomonas borbori</name>
    <dbReference type="NCBI Taxonomy" id="289003"/>
    <lineage>
        <taxon>Bacteria</taxon>
        <taxon>Pseudomonadati</taxon>
        <taxon>Pseudomonadota</taxon>
        <taxon>Gammaproteobacteria</taxon>
        <taxon>Pseudomonadales</taxon>
        <taxon>Pseudomonadaceae</taxon>
        <taxon>Pseudomonas</taxon>
    </lineage>
</organism>
<reference evidence="14" key="1">
    <citation type="submission" date="2016-10" db="EMBL/GenBank/DDBJ databases">
        <authorList>
            <person name="Varghese N."/>
            <person name="Submissions S."/>
        </authorList>
    </citation>
    <scope>NUCLEOTIDE SEQUENCE [LARGE SCALE GENOMIC DNA]</scope>
    <source>
        <strain evidence="14">DSM 17834</strain>
    </source>
</reference>
<dbReference type="GO" id="GO:0006935">
    <property type="term" value="P:chemotaxis"/>
    <property type="evidence" value="ECO:0007669"/>
    <property type="project" value="UniProtKB-ARBA"/>
</dbReference>
<feature type="domain" description="HAMP" evidence="12">
    <location>
        <begin position="199"/>
        <end position="252"/>
    </location>
</feature>
<evidence type="ECO:0000313" key="13">
    <source>
        <dbReference type="EMBL" id="SFO80452.1"/>
    </source>
</evidence>
<dbReference type="SUPFAM" id="SSF58104">
    <property type="entry name" value="Methyl-accepting chemotaxis protein (MCP) signaling domain"/>
    <property type="match status" value="1"/>
</dbReference>
<comment type="similarity">
    <text evidence="8">Belongs to the methyl-accepting chemotaxis (MCP) protein family.</text>
</comment>
<evidence type="ECO:0000256" key="1">
    <source>
        <dbReference type="ARBA" id="ARBA00004651"/>
    </source>
</evidence>
<dbReference type="Gene3D" id="1.10.287.950">
    <property type="entry name" value="Methyl-accepting chemotaxis protein"/>
    <property type="match status" value="1"/>
</dbReference>
<evidence type="ECO:0000256" key="6">
    <source>
        <dbReference type="ARBA" id="ARBA00023136"/>
    </source>
</evidence>
<dbReference type="PROSITE" id="PS50111">
    <property type="entry name" value="CHEMOTAXIS_TRANSDUC_2"/>
    <property type="match status" value="1"/>
</dbReference>